<keyword evidence="2" id="KW-1185">Reference proteome</keyword>
<dbReference type="RefSeq" id="WP_114984109.1">
    <property type="nucleotide sequence ID" value="NZ_CP027806.1"/>
</dbReference>
<name>A0A345UK52_9BACT</name>
<dbReference type="KEGG" id="cprv:CYPRO_1603"/>
<evidence type="ECO:0000313" key="2">
    <source>
        <dbReference type="Proteomes" id="UP000254808"/>
    </source>
</evidence>
<gene>
    <name evidence="1" type="ORF">CYPRO_1603</name>
</gene>
<organism evidence="1 2">
    <name type="scientific">Cyclonatronum proteinivorum</name>
    <dbReference type="NCBI Taxonomy" id="1457365"/>
    <lineage>
        <taxon>Bacteria</taxon>
        <taxon>Pseudomonadati</taxon>
        <taxon>Balneolota</taxon>
        <taxon>Balneolia</taxon>
        <taxon>Balneolales</taxon>
        <taxon>Cyclonatronaceae</taxon>
        <taxon>Cyclonatronum</taxon>
    </lineage>
</organism>
<dbReference type="OrthoDB" id="9803040at2"/>
<sequence length="178" mass="20288">MIENKVAKSGLITLDLEMFRGKTPVHAFDLKDYLYMELILREKDFREALQNLDWEPYSDSVIAVYCSADAIIAHWAYMLVCSHAQAVGAKVLYGTPEQVKLIIMLQNVRAHDWSQYDGRKVLLKGCSHEELDPSVYATATQLLLPYADRLMYGEACSFVPVYRKPKEKKVRQDAQPAG</sequence>
<dbReference type="EMBL" id="CP027806">
    <property type="protein sequence ID" value="AXJ00854.1"/>
    <property type="molecule type" value="Genomic_DNA"/>
</dbReference>
<dbReference type="AlphaFoldDB" id="A0A345UK52"/>
<reference evidence="1 2" key="1">
    <citation type="submission" date="2018-03" db="EMBL/GenBank/DDBJ databases">
        <title>Phenotypic and genomic properties of Cyclonatronum proteinivorum gen. nov., sp. nov., a haloalkaliphilic bacteroidete from soda lakes possessing Na+-translocating rhodopsin.</title>
        <authorList>
            <person name="Toshchakov S.V."/>
            <person name="Korzhenkov A."/>
            <person name="Samarov N.I."/>
            <person name="Kublanov I.V."/>
            <person name="Muntyan M.S."/>
            <person name="Sorokin D.Y."/>
        </authorList>
    </citation>
    <scope>NUCLEOTIDE SEQUENCE [LARGE SCALE GENOMIC DNA]</scope>
    <source>
        <strain evidence="1 2">Omega</strain>
    </source>
</reference>
<protein>
    <recommendedName>
        <fullName evidence="3">DUF2480 family protein</fullName>
    </recommendedName>
</protein>
<proteinExistence type="predicted"/>
<dbReference type="InterPro" id="IPR018914">
    <property type="entry name" value="DUF2480"/>
</dbReference>
<accession>A0A345UK52</accession>
<dbReference type="Proteomes" id="UP000254808">
    <property type="component" value="Chromosome"/>
</dbReference>
<evidence type="ECO:0008006" key="3">
    <source>
        <dbReference type="Google" id="ProtNLM"/>
    </source>
</evidence>
<evidence type="ECO:0000313" key="1">
    <source>
        <dbReference type="EMBL" id="AXJ00854.1"/>
    </source>
</evidence>
<dbReference type="Pfam" id="PF10652">
    <property type="entry name" value="DUF2480"/>
    <property type="match status" value="1"/>
</dbReference>